<feature type="region of interest" description="Disordered" evidence="1">
    <location>
        <begin position="431"/>
        <end position="509"/>
    </location>
</feature>
<organism evidence="4 5">
    <name type="scientific">Aquisphaera giovannonii</name>
    <dbReference type="NCBI Taxonomy" id="406548"/>
    <lineage>
        <taxon>Bacteria</taxon>
        <taxon>Pseudomonadati</taxon>
        <taxon>Planctomycetota</taxon>
        <taxon>Planctomycetia</taxon>
        <taxon>Isosphaerales</taxon>
        <taxon>Isosphaeraceae</taxon>
        <taxon>Aquisphaera</taxon>
    </lineage>
</organism>
<dbReference type="CDD" id="cd06782">
    <property type="entry name" value="cpPDZ_CPP-like"/>
    <property type="match status" value="1"/>
</dbReference>
<dbReference type="Gene3D" id="2.30.42.10">
    <property type="match status" value="1"/>
</dbReference>
<dbReference type="AlphaFoldDB" id="A0A5B9W357"/>
<dbReference type="GO" id="GO:0007165">
    <property type="term" value="P:signal transduction"/>
    <property type="evidence" value="ECO:0007669"/>
    <property type="project" value="TreeGrafter"/>
</dbReference>
<keyword evidence="4" id="KW-0645">Protease</keyword>
<dbReference type="GO" id="GO:0004175">
    <property type="term" value="F:endopeptidase activity"/>
    <property type="evidence" value="ECO:0007669"/>
    <property type="project" value="TreeGrafter"/>
</dbReference>
<dbReference type="RefSeq" id="WP_168221875.1">
    <property type="nucleotide sequence ID" value="NZ_CP042997.1"/>
</dbReference>
<dbReference type="SUPFAM" id="SSF50156">
    <property type="entry name" value="PDZ domain-like"/>
    <property type="match status" value="1"/>
</dbReference>
<dbReference type="EC" id="3.4.21.-" evidence="4"/>
<dbReference type="Gene3D" id="3.90.226.10">
    <property type="entry name" value="2-enoyl-CoA Hydratase, Chain A, domain 1"/>
    <property type="match status" value="1"/>
</dbReference>
<dbReference type="SMART" id="SM00245">
    <property type="entry name" value="TSPc"/>
    <property type="match status" value="1"/>
</dbReference>
<keyword evidence="5" id="KW-1185">Reference proteome</keyword>
<dbReference type="EMBL" id="CP042997">
    <property type="protein sequence ID" value="QEH35022.1"/>
    <property type="molecule type" value="Genomic_DNA"/>
</dbReference>
<feature type="signal peptide" evidence="2">
    <location>
        <begin position="1"/>
        <end position="19"/>
    </location>
</feature>
<sequence length="509" mass="52595" precursor="true">MRRAILAFLTFAAGPSALAAPGESLADRFRILCDAVQAHHVEAPTRQQMLHAGIIAMYRAVRVPTPDGLSREISERTTYEQFAGLLEMVRPKPRAAAATEAALDRAFLDGVSASVPGGLAIMEAKESKVAAQIAGNRYVGIQISVSLDEKTKRPRVNGVLDGGPAQRAGMKEGDVIEAVDGEPLGGLTLAEYIDRLRGEEGTPVTVAVRRAGEKEPRTFRMVREAMRHATISGPAGPKGFGSGATKPGPSPGAAEPGSFRVAGAGPIGYLKIQEILASTPREVREAAAKMEAEGLKAVVIDLRQMPRGPDSAGGHPAVLLADEFLDSGTIGRLRTASREVTYRAEPGSVFPGWPMAVLVDGGTSDHAEWLAAALKANGRATIVGAATAGLGASRSTIPLGDGGRTASLVTGLLEWPDGRPIGYFTPANRAGLPFGDEPPDSRRPDAGLGVTPDVAVPPARQAGNGAGGRAGDGPLRAAMDVLGKALQEPATARRGGEAKVPAADGRGSG</sequence>
<evidence type="ECO:0000313" key="4">
    <source>
        <dbReference type="EMBL" id="QEH35022.1"/>
    </source>
</evidence>
<dbReference type="SMART" id="SM00228">
    <property type="entry name" value="PDZ"/>
    <property type="match status" value="1"/>
</dbReference>
<dbReference type="Pfam" id="PF03572">
    <property type="entry name" value="Peptidase_S41"/>
    <property type="match status" value="1"/>
</dbReference>
<dbReference type="Proteomes" id="UP000324233">
    <property type="component" value="Chromosome"/>
</dbReference>
<dbReference type="SUPFAM" id="SSF52096">
    <property type="entry name" value="ClpP/crotonase"/>
    <property type="match status" value="1"/>
</dbReference>
<dbReference type="GO" id="GO:0008236">
    <property type="term" value="F:serine-type peptidase activity"/>
    <property type="evidence" value="ECO:0007669"/>
    <property type="project" value="InterPro"/>
</dbReference>
<dbReference type="PANTHER" id="PTHR32060">
    <property type="entry name" value="TAIL-SPECIFIC PROTEASE"/>
    <property type="match status" value="1"/>
</dbReference>
<dbReference type="KEGG" id="agv:OJF2_35670"/>
<keyword evidence="4" id="KW-0378">Hydrolase</keyword>
<evidence type="ECO:0000256" key="2">
    <source>
        <dbReference type="SAM" id="SignalP"/>
    </source>
</evidence>
<evidence type="ECO:0000313" key="5">
    <source>
        <dbReference type="Proteomes" id="UP000324233"/>
    </source>
</evidence>
<name>A0A5B9W357_9BACT</name>
<feature type="domain" description="PDZ" evidence="3">
    <location>
        <begin position="128"/>
        <end position="211"/>
    </location>
</feature>
<dbReference type="Pfam" id="PF17820">
    <property type="entry name" value="PDZ_6"/>
    <property type="match status" value="1"/>
</dbReference>
<gene>
    <name evidence="4" type="ORF">OJF2_35670</name>
</gene>
<proteinExistence type="predicted"/>
<dbReference type="GO" id="GO:0030288">
    <property type="term" value="C:outer membrane-bounded periplasmic space"/>
    <property type="evidence" value="ECO:0007669"/>
    <property type="project" value="TreeGrafter"/>
</dbReference>
<dbReference type="InterPro" id="IPR036034">
    <property type="entry name" value="PDZ_sf"/>
</dbReference>
<dbReference type="InterPro" id="IPR001478">
    <property type="entry name" value="PDZ"/>
</dbReference>
<keyword evidence="2" id="KW-0732">Signal</keyword>
<dbReference type="PROSITE" id="PS50106">
    <property type="entry name" value="PDZ"/>
    <property type="match status" value="1"/>
</dbReference>
<accession>A0A5B9W357</accession>
<dbReference type="InterPro" id="IPR005151">
    <property type="entry name" value="Tail-specific_protease"/>
</dbReference>
<reference evidence="4 5" key="1">
    <citation type="submission" date="2019-08" db="EMBL/GenBank/DDBJ databases">
        <title>Deep-cultivation of Planctomycetes and their phenomic and genomic characterization uncovers novel biology.</title>
        <authorList>
            <person name="Wiegand S."/>
            <person name="Jogler M."/>
            <person name="Boedeker C."/>
            <person name="Pinto D."/>
            <person name="Vollmers J."/>
            <person name="Rivas-Marin E."/>
            <person name="Kohn T."/>
            <person name="Peeters S.H."/>
            <person name="Heuer A."/>
            <person name="Rast P."/>
            <person name="Oberbeckmann S."/>
            <person name="Bunk B."/>
            <person name="Jeske O."/>
            <person name="Meyerdierks A."/>
            <person name="Storesund J.E."/>
            <person name="Kallscheuer N."/>
            <person name="Luecker S."/>
            <person name="Lage O.M."/>
            <person name="Pohl T."/>
            <person name="Merkel B.J."/>
            <person name="Hornburger P."/>
            <person name="Mueller R.-W."/>
            <person name="Bruemmer F."/>
            <person name="Labrenz M."/>
            <person name="Spormann A.M."/>
            <person name="Op den Camp H."/>
            <person name="Overmann J."/>
            <person name="Amann R."/>
            <person name="Jetten M.S.M."/>
            <person name="Mascher T."/>
            <person name="Medema M.H."/>
            <person name="Devos D.P."/>
            <person name="Kaster A.-K."/>
            <person name="Ovreas L."/>
            <person name="Rohde M."/>
            <person name="Galperin M.Y."/>
            <person name="Jogler C."/>
        </authorList>
    </citation>
    <scope>NUCLEOTIDE SEQUENCE [LARGE SCALE GENOMIC DNA]</scope>
    <source>
        <strain evidence="4 5">OJF2</strain>
    </source>
</reference>
<dbReference type="InterPro" id="IPR041489">
    <property type="entry name" value="PDZ_6"/>
</dbReference>
<feature type="region of interest" description="Disordered" evidence="1">
    <location>
        <begin position="230"/>
        <end position="259"/>
    </location>
</feature>
<dbReference type="GO" id="GO:0006508">
    <property type="term" value="P:proteolysis"/>
    <property type="evidence" value="ECO:0007669"/>
    <property type="project" value="UniProtKB-KW"/>
</dbReference>
<protein>
    <submittedName>
        <fullName evidence="4">Putative CtpA-like serine protease</fullName>
        <ecNumber evidence="4">3.4.21.-</ecNumber>
    </submittedName>
</protein>
<evidence type="ECO:0000256" key="1">
    <source>
        <dbReference type="SAM" id="MobiDB-lite"/>
    </source>
</evidence>
<evidence type="ECO:0000259" key="3">
    <source>
        <dbReference type="PROSITE" id="PS50106"/>
    </source>
</evidence>
<dbReference type="PANTHER" id="PTHR32060:SF30">
    <property type="entry name" value="CARBOXY-TERMINAL PROCESSING PROTEASE CTPA"/>
    <property type="match status" value="1"/>
</dbReference>
<dbReference type="InterPro" id="IPR029045">
    <property type="entry name" value="ClpP/crotonase-like_dom_sf"/>
</dbReference>
<feature type="chain" id="PRO_5022861375" evidence="2">
    <location>
        <begin position="20"/>
        <end position="509"/>
    </location>
</feature>